<reference evidence="15" key="3">
    <citation type="submission" date="2025-09" db="UniProtKB">
        <authorList>
            <consortium name="Ensembl"/>
        </authorList>
    </citation>
    <scope>IDENTIFICATION</scope>
</reference>
<dbReference type="EMBL" id="AHAT01015152">
    <property type="status" value="NOT_ANNOTATED_CDS"/>
    <property type="molecule type" value="Genomic_DNA"/>
</dbReference>
<feature type="domain" description="Arrestin C-terminal-like" evidence="14">
    <location>
        <begin position="185"/>
        <end position="313"/>
    </location>
</feature>
<reference evidence="16" key="1">
    <citation type="submission" date="2011-12" db="EMBL/GenBank/DDBJ databases">
        <title>The Draft Genome of Lepisosteus oculatus.</title>
        <authorList>
            <consortium name="The Broad Institute Genome Assembly &amp; Analysis Group"/>
            <consortium name="Computational R&amp;D Group"/>
            <consortium name="and Sequencing Platform"/>
            <person name="Di Palma F."/>
            <person name="Alfoldi J."/>
            <person name="Johnson J."/>
            <person name="Berlin A."/>
            <person name="Gnerre S."/>
            <person name="Jaffe D."/>
            <person name="MacCallum I."/>
            <person name="Young S."/>
            <person name="Walker B.J."/>
            <person name="Lander E.S."/>
            <person name="Lindblad-Toh K."/>
        </authorList>
    </citation>
    <scope>NUCLEOTIDE SEQUENCE [LARGE SCALE GENOMIC DNA]</scope>
</reference>
<dbReference type="GO" id="GO:0015031">
    <property type="term" value="P:protein transport"/>
    <property type="evidence" value="ECO:0000318"/>
    <property type="project" value="GO_Central"/>
</dbReference>
<keyword evidence="7" id="KW-0963">Cytoplasm</keyword>
<dbReference type="Pfam" id="PF00339">
    <property type="entry name" value="Arrestin_N"/>
    <property type="match status" value="1"/>
</dbReference>
<dbReference type="EMBL" id="AHAT01015153">
    <property type="status" value="NOT_ANNOTATED_CDS"/>
    <property type="molecule type" value="Genomic_DNA"/>
</dbReference>
<dbReference type="eggNOG" id="KOG3780">
    <property type="taxonomic scope" value="Eukaryota"/>
</dbReference>
<evidence type="ECO:0000256" key="10">
    <source>
        <dbReference type="ARBA" id="ARBA00023136"/>
    </source>
</evidence>
<dbReference type="InterPro" id="IPR014756">
    <property type="entry name" value="Ig_E-set"/>
</dbReference>
<evidence type="ECO:0000256" key="9">
    <source>
        <dbReference type="ARBA" id="ARBA00022753"/>
    </source>
</evidence>
<evidence type="ECO:0000259" key="14">
    <source>
        <dbReference type="SMART" id="SM01017"/>
    </source>
</evidence>
<dbReference type="InterPro" id="IPR011021">
    <property type="entry name" value="Arrestin-like_N"/>
</dbReference>
<evidence type="ECO:0000256" key="1">
    <source>
        <dbReference type="ARBA" id="ARBA00004371"/>
    </source>
</evidence>
<dbReference type="InterPro" id="IPR011022">
    <property type="entry name" value="Arrestin_C-like"/>
</dbReference>
<evidence type="ECO:0000256" key="2">
    <source>
        <dbReference type="ARBA" id="ARBA00004412"/>
    </source>
</evidence>
<dbReference type="PANTHER" id="PTHR11188">
    <property type="entry name" value="ARRESTIN DOMAIN CONTAINING PROTEIN"/>
    <property type="match status" value="1"/>
</dbReference>
<dbReference type="Ensembl" id="ENSLOCT00000016805.1">
    <property type="protein sequence ID" value="ENSLOCP00000016775.1"/>
    <property type="gene ID" value="ENSLOCG00000013606.1"/>
</dbReference>
<dbReference type="GeneTree" id="ENSGT00940000155411"/>
<sequence length="318" mass="35199">MAQGKVTSLTISCDYLNESNTFSSGDFISGRVIIDVTGNVNVQLLTISAKGRADVWWSETNGENDDTYSANEKYFKIKNVLIQSSSGNNENRNCNQHKGRNVVLSGTQVYPFTFQIPHEELPSSIKGRHGSVRYWLEAKLHRPWHLSKTVKMDLAVVKHIDVNSLELLAPQLLTADKTLCCWFCSSGPVSLSARIERKGYTPGDSVSIFAEIENHSSREVKPKAALQQIQTFYATMKTQTVTTEIACAKGKPISAGERETWCGRLLDIPLDTTMSVLNCKIMKVEYSVLVIVDIPCATALKVVFPVIIGTIPLQCPVN</sequence>
<evidence type="ECO:0000256" key="6">
    <source>
        <dbReference type="ARBA" id="ARBA00022475"/>
    </source>
</evidence>
<evidence type="ECO:0000256" key="4">
    <source>
        <dbReference type="ARBA" id="ARBA00004496"/>
    </source>
</evidence>
<evidence type="ECO:0000256" key="3">
    <source>
        <dbReference type="ARBA" id="ARBA00004413"/>
    </source>
</evidence>
<name>W5N816_LEPOC</name>
<dbReference type="InterPro" id="IPR014752">
    <property type="entry name" value="Arrestin-like_C"/>
</dbReference>
<evidence type="ECO:0000256" key="5">
    <source>
        <dbReference type="ARBA" id="ARBA00005298"/>
    </source>
</evidence>
<evidence type="ECO:0000256" key="12">
    <source>
        <dbReference type="ARBA" id="ARBA00041132"/>
    </source>
</evidence>
<proteinExistence type="inferred from homology"/>
<keyword evidence="6" id="KW-1003">Cell membrane</keyword>
<dbReference type="HOGENOM" id="CLU_039221_3_1_1"/>
<keyword evidence="11" id="KW-0458">Lysosome</keyword>
<dbReference type="GO" id="GO:0005764">
    <property type="term" value="C:lysosome"/>
    <property type="evidence" value="ECO:0007669"/>
    <property type="project" value="UniProtKB-SubCell"/>
</dbReference>
<comment type="function">
    <text evidence="13">Adapter protein that plays a role in regulating cell-surface expression of adrenergic receptors and probably also other G protein-coupled receptors. Plays a role in NEDD4-mediated ubiquitination and endocytosis af activated ADRB2 and subsequent ADRB2 degradation. May recruit NEDD4 to ADRB2. Alternatively, may function as adapter protein that does not play a major role in recruiting NEDD4 to ADRB2, but rather plays a role in a targeting ADRB2 to endosomes.</text>
</comment>
<evidence type="ECO:0000256" key="7">
    <source>
        <dbReference type="ARBA" id="ARBA00022490"/>
    </source>
</evidence>
<reference evidence="15" key="2">
    <citation type="submission" date="2025-08" db="UniProtKB">
        <authorList>
            <consortium name="Ensembl"/>
        </authorList>
    </citation>
    <scope>IDENTIFICATION</scope>
</reference>
<keyword evidence="8" id="KW-0677">Repeat</keyword>
<protein>
    <recommendedName>
        <fullName evidence="12">Arrestin domain-containing protein 3</fullName>
    </recommendedName>
</protein>
<comment type="similarity">
    <text evidence="5">Belongs to the arrestin family.</text>
</comment>
<dbReference type="GO" id="GO:0005737">
    <property type="term" value="C:cytoplasm"/>
    <property type="evidence" value="ECO:0000318"/>
    <property type="project" value="GO_Central"/>
</dbReference>
<evidence type="ECO:0000313" key="15">
    <source>
        <dbReference type="Ensembl" id="ENSLOCP00000016775.1"/>
    </source>
</evidence>
<dbReference type="Pfam" id="PF02752">
    <property type="entry name" value="Arrestin_C"/>
    <property type="match status" value="1"/>
</dbReference>
<keyword evidence="9" id="KW-0967">Endosome</keyword>
<dbReference type="PANTHER" id="PTHR11188:SF49">
    <property type="entry name" value="ARRESTIN DOMAIN-CONTAINING PROTEIN 3"/>
    <property type="match status" value="1"/>
</dbReference>
<organism evidence="15 16">
    <name type="scientific">Lepisosteus oculatus</name>
    <name type="common">Spotted gar</name>
    <dbReference type="NCBI Taxonomy" id="7918"/>
    <lineage>
        <taxon>Eukaryota</taxon>
        <taxon>Metazoa</taxon>
        <taxon>Chordata</taxon>
        <taxon>Craniata</taxon>
        <taxon>Vertebrata</taxon>
        <taxon>Euteleostomi</taxon>
        <taxon>Actinopterygii</taxon>
        <taxon>Neopterygii</taxon>
        <taxon>Holostei</taxon>
        <taxon>Semionotiformes</taxon>
        <taxon>Lepisosteidae</taxon>
        <taxon>Lepisosteus</taxon>
    </lineage>
</organism>
<dbReference type="InParanoid" id="W5N816"/>
<dbReference type="GO" id="GO:0005886">
    <property type="term" value="C:plasma membrane"/>
    <property type="evidence" value="ECO:0007669"/>
    <property type="project" value="UniProtKB-SubCell"/>
</dbReference>
<evidence type="ECO:0000313" key="16">
    <source>
        <dbReference type="Proteomes" id="UP000018468"/>
    </source>
</evidence>
<evidence type="ECO:0000256" key="8">
    <source>
        <dbReference type="ARBA" id="ARBA00022737"/>
    </source>
</evidence>
<dbReference type="GO" id="GO:0007399">
    <property type="term" value="P:nervous system development"/>
    <property type="evidence" value="ECO:0007669"/>
    <property type="project" value="UniProtKB-ARBA"/>
</dbReference>
<comment type="subcellular location">
    <subcellularLocation>
        <location evidence="3">Cell membrane</location>
        <topology evidence="3">Peripheral membrane protein</topology>
        <orientation evidence="3">Cytoplasmic side</orientation>
    </subcellularLocation>
    <subcellularLocation>
        <location evidence="4">Cytoplasm</location>
    </subcellularLocation>
    <subcellularLocation>
        <location evidence="2">Early endosome</location>
    </subcellularLocation>
    <subcellularLocation>
        <location evidence="1">Lysosome</location>
    </subcellularLocation>
</comment>
<keyword evidence="10" id="KW-0472">Membrane</keyword>
<evidence type="ECO:0000256" key="13">
    <source>
        <dbReference type="ARBA" id="ARBA00045942"/>
    </source>
</evidence>
<dbReference type="GO" id="GO:0005769">
    <property type="term" value="C:early endosome"/>
    <property type="evidence" value="ECO:0007669"/>
    <property type="project" value="UniProtKB-SubCell"/>
</dbReference>
<dbReference type="InterPro" id="IPR050357">
    <property type="entry name" value="Arrestin_domain-protein"/>
</dbReference>
<dbReference type="Bgee" id="ENSLOCG00000013606">
    <property type="expression patterns" value="Expressed in pharyngeal gill and 13 other cell types or tissues"/>
</dbReference>
<dbReference type="Gene3D" id="2.60.40.640">
    <property type="match status" value="2"/>
</dbReference>
<dbReference type="SMART" id="SM01017">
    <property type="entry name" value="Arrestin_C"/>
    <property type="match status" value="1"/>
</dbReference>
<evidence type="ECO:0000256" key="11">
    <source>
        <dbReference type="ARBA" id="ARBA00023228"/>
    </source>
</evidence>
<accession>W5N816</accession>
<dbReference type="STRING" id="7918.ENSLOCP00000016775"/>
<dbReference type="SUPFAM" id="SSF81296">
    <property type="entry name" value="E set domains"/>
    <property type="match status" value="2"/>
</dbReference>
<dbReference type="AlphaFoldDB" id="W5N816"/>
<dbReference type="OMA" id="GTHRTDI"/>
<keyword evidence="16" id="KW-1185">Reference proteome</keyword>
<dbReference type="Proteomes" id="UP000018468">
    <property type="component" value="Linkage group LG5"/>
</dbReference>